<dbReference type="CDD" id="cd02440">
    <property type="entry name" value="AdoMet_MTases"/>
    <property type="match status" value="1"/>
</dbReference>
<dbReference type="Proteomes" id="UP000694580">
    <property type="component" value="Unplaced"/>
</dbReference>
<evidence type="ECO:0000259" key="1">
    <source>
        <dbReference type="Pfam" id="PF13847"/>
    </source>
</evidence>
<dbReference type="GO" id="GO:0008168">
    <property type="term" value="F:methyltransferase activity"/>
    <property type="evidence" value="ECO:0007669"/>
    <property type="project" value="TreeGrafter"/>
</dbReference>
<proteinExistence type="predicted"/>
<accession>A0AAY4DES7</accession>
<dbReference type="InterPro" id="IPR029063">
    <property type="entry name" value="SAM-dependent_MTases_sf"/>
</dbReference>
<evidence type="ECO:0000313" key="3">
    <source>
        <dbReference type="Proteomes" id="UP000694580"/>
    </source>
</evidence>
<reference evidence="2" key="2">
    <citation type="submission" date="2025-09" db="UniProtKB">
        <authorList>
            <consortium name="Ensembl"/>
        </authorList>
    </citation>
    <scope>IDENTIFICATION</scope>
</reference>
<dbReference type="AlphaFoldDB" id="A0AAY4DES7"/>
<dbReference type="PANTHER" id="PTHR42912:SF80">
    <property type="entry name" value="METHYLTRANSFERASE DOMAIN-CONTAINING PROTEIN"/>
    <property type="match status" value="1"/>
</dbReference>
<feature type="domain" description="Methyltransferase" evidence="1">
    <location>
        <begin position="73"/>
        <end position="191"/>
    </location>
</feature>
<dbReference type="Gene3D" id="3.40.50.150">
    <property type="entry name" value="Vaccinia Virus protein VP39"/>
    <property type="match status" value="1"/>
</dbReference>
<dbReference type="Pfam" id="PF13847">
    <property type="entry name" value="Methyltransf_31"/>
    <property type="match status" value="1"/>
</dbReference>
<dbReference type="SUPFAM" id="SSF53335">
    <property type="entry name" value="S-adenosyl-L-methionine-dependent methyltransferases"/>
    <property type="match status" value="1"/>
</dbReference>
<dbReference type="PANTHER" id="PTHR42912">
    <property type="entry name" value="METHYLTRANSFERASE"/>
    <property type="match status" value="1"/>
</dbReference>
<name>A0AAY4DES7_9TELE</name>
<reference evidence="2" key="1">
    <citation type="submission" date="2025-08" db="UniProtKB">
        <authorList>
            <consortium name="Ensembl"/>
        </authorList>
    </citation>
    <scope>IDENTIFICATION</scope>
</reference>
<dbReference type="GeneTree" id="ENSGT00530000063975"/>
<sequence length="235" mass="25822">MYERSHTMYRTPARTFVDVKKVILSAHEDTGALDKVGFYDSWAENYEQDVAILDYRAPALAAQCVSAFFQGDRSGAEVLDVACGTGLVSAQLRETGFQLFTGVDGSEAMLQVAKSRGIYQNLHKCILGTEQLPVQSGLYDVVVIVGALSVGQVPVSVLQELWLATKPGGYVCMTTRGNSDNLDYKAELEHALGALEGRGCWRRVAVMEVAQWERAVSHLESGYIPGAVFLYQKRF</sequence>
<dbReference type="InterPro" id="IPR025714">
    <property type="entry name" value="Methyltranfer_dom"/>
</dbReference>
<gene>
    <name evidence="2" type="primary">LOC114780424</name>
</gene>
<protein>
    <recommendedName>
        <fullName evidence="1">Methyltransferase domain-containing protein</fullName>
    </recommendedName>
</protein>
<dbReference type="InterPro" id="IPR050508">
    <property type="entry name" value="Methyltransf_Superfamily"/>
</dbReference>
<organism evidence="2 3">
    <name type="scientific">Denticeps clupeoides</name>
    <name type="common">denticle herring</name>
    <dbReference type="NCBI Taxonomy" id="299321"/>
    <lineage>
        <taxon>Eukaryota</taxon>
        <taxon>Metazoa</taxon>
        <taxon>Chordata</taxon>
        <taxon>Craniata</taxon>
        <taxon>Vertebrata</taxon>
        <taxon>Euteleostomi</taxon>
        <taxon>Actinopterygii</taxon>
        <taxon>Neopterygii</taxon>
        <taxon>Teleostei</taxon>
        <taxon>Clupei</taxon>
        <taxon>Clupeiformes</taxon>
        <taxon>Denticipitoidei</taxon>
        <taxon>Denticipitidae</taxon>
        <taxon>Denticeps</taxon>
    </lineage>
</organism>
<dbReference type="Ensembl" id="ENSDCDT00010053685.1">
    <property type="protein sequence ID" value="ENSDCDP00010043619.1"/>
    <property type="gene ID" value="ENSDCDG00010027161.1"/>
</dbReference>
<keyword evidence="3" id="KW-1185">Reference proteome</keyword>
<evidence type="ECO:0000313" key="2">
    <source>
        <dbReference type="Ensembl" id="ENSDCDP00010043619.1"/>
    </source>
</evidence>